<keyword evidence="3" id="KW-0150">Chloroplast</keyword>
<organism evidence="3">
    <name type="scientific">Chlamydomonas reinhardtii</name>
    <name type="common">Chlamydomonas smithii</name>
    <dbReference type="NCBI Taxonomy" id="3055"/>
    <lineage>
        <taxon>Eukaryota</taxon>
        <taxon>Viridiplantae</taxon>
        <taxon>Chlorophyta</taxon>
        <taxon>core chlorophytes</taxon>
        <taxon>Chlorophyceae</taxon>
        <taxon>CS clade</taxon>
        <taxon>Chlamydomonadales</taxon>
        <taxon>Chlamydomonadaceae</taxon>
        <taxon>Chlamydomonas</taxon>
    </lineage>
</organism>
<reference evidence="3" key="1">
    <citation type="submission" date="2007-06" db="EMBL/GenBank/DDBJ databases">
        <title>Utilization of SDRs to repair a break in the chloroplast genome of Chlamydomonas.</title>
        <authorList>
            <person name="Odom O.W."/>
            <person name="Dani R."/>
            <person name="Baek K.-H."/>
            <person name="Herrin D.L."/>
        </authorList>
    </citation>
    <scope>NUCLEOTIDE SEQUENCE</scope>
    <source>
        <strain evidence="3">Spr-u-1-6-2</strain>
    </source>
</reference>
<accession>A9XTK0</accession>
<keyword evidence="2" id="KW-0812">Transmembrane</keyword>
<keyword evidence="2" id="KW-0472">Membrane</keyword>
<feature type="region of interest" description="Disordered" evidence="1">
    <location>
        <begin position="70"/>
        <end position="92"/>
    </location>
</feature>
<sequence length="232" mass="26044">MICFKQQKITSLFVSLILLLTTILICWFCVLSPKVNGTNSPIEVNVYNPIPLAVMRGGIPLPGMPPVPTATPSLPRSGFTSSAKKIKESRKQKSTALQAVKDQYILPRGAIMIVQSDPKGFNFVQGLEYTLEPEQAKKCKTHQLVDLAKIDLNSWSQENVRPKTLLGRTSKKRLTSQFWYEFTKKQKLKNALYYFVIYDITDNSILPVETLNQKNPLSTSFPFPFGTSPSGK</sequence>
<keyword evidence="2" id="KW-1133">Transmembrane helix</keyword>
<keyword evidence="3" id="KW-0934">Plastid</keyword>
<evidence type="ECO:0000256" key="2">
    <source>
        <dbReference type="SAM" id="Phobius"/>
    </source>
</evidence>
<feature type="compositionally biased region" description="Polar residues" evidence="1">
    <location>
        <begin position="70"/>
        <end position="83"/>
    </location>
</feature>
<evidence type="ECO:0000313" key="3">
    <source>
        <dbReference type="EMBL" id="ABV26695.1"/>
    </source>
</evidence>
<proteinExistence type="predicted"/>
<geneLocation type="chloroplast" evidence="3"/>
<feature type="transmembrane region" description="Helical" evidence="2">
    <location>
        <begin position="12"/>
        <end position="33"/>
    </location>
</feature>
<name>A9XTK0_CHLRE</name>
<protein>
    <submittedName>
        <fullName evidence="3">ORF232</fullName>
    </submittedName>
</protein>
<evidence type="ECO:0000256" key="1">
    <source>
        <dbReference type="SAM" id="MobiDB-lite"/>
    </source>
</evidence>
<dbReference type="AlphaFoldDB" id="A9XTK0"/>
<dbReference type="EMBL" id="EF659743">
    <property type="protein sequence ID" value="ABV26695.1"/>
    <property type="molecule type" value="Genomic_DNA"/>
</dbReference>